<sequence length="86" mass="8953">MASTEESPVPRRAGRWLLRIGAACFVVGVVFVGIVFLPFFAGSSAQPALAAVGTMLGPLGFVLVLLGIGRQAAENNRAARAALQRD</sequence>
<keyword evidence="1" id="KW-0472">Membrane</keyword>
<name>A0ABP6SWG2_9ACTN</name>
<dbReference type="EMBL" id="BAAAYN010000017">
    <property type="protein sequence ID" value="GAA3386555.1"/>
    <property type="molecule type" value="Genomic_DNA"/>
</dbReference>
<keyword evidence="1" id="KW-1133">Transmembrane helix</keyword>
<comment type="caution">
    <text evidence="2">The sequence shown here is derived from an EMBL/GenBank/DDBJ whole genome shotgun (WGS) entry which is preliminary data.</text>
</comment>
<dbReference type="Proteomes" id="UP001501676">
    <property type="component" value="Unassembled WGS sequence"/>
</dbReference>
<keyword evidence="3" id="KW-1185">Reference proteome</keyword>
<organism evidence="2 3">
    <name type="scientific">Cryptosporangium minutisporangium</name>
    <dbReference type="NCBI Taxonomy" id="113569"/>
    <lineage>
        <taxon>Bacteria</taxon>
        <taxon>Bacillati</taxon>
        <taxon>Actinomycetota</taxon>
        <taxon>Actinomycetes</taxon>
        <taxon>Cryptosporangiales</taxon>
        <taxon>Cryptosporangiaceae</taxon>
        <taxon>Cryptosporangium</taxon>
    </lineage>
</organism>
<reference evidence="3" key="1">
    <citation type="journal article" date="2019" name="Int. J. Syst. Evol. Microbiol.">
        <title>The Global Catalogue of Microorganisms (GCM) 10K type strain sequencing project: providing services to taxonomists for standard genome sequencing and annotation.</title>
        <authorList>
            <consortium name="The Broad Institute Genomics Platform"/>
            <consortium name="The Broad Institute Genome Sequencing Center for Infectious Disease"/>
            <person name="Wu L."/>
            <person name="Ma J."/>
        </authorList>
    </citation>
    <scope>NUCLEOTIDE SEQUENCE [LARGE SCALE GENOMIC DNA]</scope>
    <source>
        <strain evidence="3">JCM 9458</strain>
    </source>
</reference>
<keyword evidence="1" id="KW-0812">Transmembrane</keyword>
<dbReference type="RefSeq" id="WP_345728181.1">
    <property type="nucleotide sequence ID" value="NZ_BAAAYN010000017.1"/>
</dbReference>
<protein>
    <submittedName>
        <fullName evidence="2">Uncharacterized protein</fullName>
    </submittedName>
</protein>
<evidence type="ECO:0000256" key="1">
    <source>
        <dbReference type="SAM" id="Phobius"/>
    </source>
</evidence>
<proteinExistence type="predicted"/>
<gene>
    <name evidence="2" type="ORF">GCM10020369_24610</name>
</gene>
<evidence type="ECO:0000313" key="2">
    <source>
        <dbReference type="EMBL" id="GAA3386555.1"/>
    </source>
</evidence>
<accession>A0ABP6SWG2</accession>
<feature type="transmembrane region" description="Helical" evidence="1">
    <location>
        <begin position="16"/>
        <end position="41"/>
    </location>
</feature>
<feature type="transmembrane region" description="Helical" evidence="1">
    <location>
        <begin position="47"/>
        <end position="68"/>
    </location>
</feature>
<evidence type="ECO:0000313" key="3">
    <source>
        <dbReference type="Proteomes" id="UP001501676"/>
    </source>
</evidence>